<dbReference type="AlphaFoldDB" id="A0A840XRU9"/>
<evidence type="ECO:0000259" key="1">
    <source>
        <dbReference type="Pfam" id="PF07811"/>
    </source>
</evidence>
<protein>
    <submittedName>
        <fullName evidence="2">Flp pilus assembly protein TadG</fullName>
    </submittedName>
</protein>
<organism evidence="2 3">
    <name type="scientific">Neoroseomonas alkaliterrae</name>
    <dbReference type="NCBI Taxonomy" id="1452450"/>
    <lineage>
        <taxon>Bacteria</taxon>
        <taxon>Pseudomonadati</taxon>
        <taxon>Pseudomonadota</taxon>
        <taxon>Alphaproteobacteria</taxon>
        <taxon>Acetobacterales</taxon>
        <taxon>Acetobacteraceae</taxon>
        <taxon>Neoroseomonas</taxon>
    </lineage>
</organism>
<dbReference type="EMBL" id="JACIJE010000007">
    <property type="protein sequence ID" value="MBB5690656.1"/>
    <property type="molecule type" value="Genomic_DNA"/>
</dbReference>
<accession>A0A840XRU9</accession>
<evidence type="ECO:0000313" key="3">
    <source>
        <dbReference type="Proteomes" id="UP000562254"/>
    </source>
</evidence>
<sequence>MRPASPLMRLARIGRRGWVAAEFALIAPAFFLIALGTADLIRLFRAQLRTETIAVQIGQIVSQCTRITTPGDVNQFWTHANRIAGGIVDISSPTGGAVVISAVGRNTATNPASNRLAWQIRTGNTSFVPSVGTTPGGTATITHNIPGVTPFVVPANQTVFVTEVFAIVQPWPLSAGLIGTALPATIGAKTLFLTRARDPQSLQTAPTNSPTAECTA</sequence>
<comment type="caution">
    <text evidence="2">The sequence shown here is derived from an EMBL/GenBank/DDBJ whole genome shotgun (WGS) entry which is preliminary data.</text>
</comment>
<keyword evidence="3" id="KW-1185">Reference proteome</keyword>
<feature type="domain" description="TadE-like" evidence="1">
    <location>
        <begin position="19"/>
        <end position="52"/>
    </location>
</feature>
<dbReference type="InterPro" id="IPR012495">
    <property type="entry name" value="TadE-like_dom"/>
</dbReference>
<dbReference type="Pfam" id="PF07811">
    <property type="entry name" value="TadE"/>
    <property type="match status" value="1"/>
</dbReference>
<evidence type="ECO:0000313" key="2">
    <source>
        <dbReference type="EMBL" id="MBB5690656.1"/>
    </source>
</evidence>
<dbReference type="Proteomes" id="UP000562254">
    <property type="component" value="Unassembled WGS sequence"/>
</dbReference>
<reference evidence="2 3" key="1">
    <citation type="submission" date="2020-08" db="EMBL/GenBank/DDBJ databases">
        <title>Genomic Encyclopedia of Type Strains, Phase IV (KMG-IV): sequencing the most valuable type-strain genomes for metagenomic binning, comparative biology and taxonomic classification.</title>
        <authorList>
            <person name="Goeker M."/>
        </authorList>
    </citation>
    <scope>NUCLEOTIDE SEQUENCE [LARGE SCALE GENOMIC DNA]</scope>
    <source>
        <strain evidence="2 3">DSM 25895</strain>
    </source>
</reference>
<name>A0A840XRU9_9PROT</name>
<gene>
    <name evidence="2" type="ORF">FHS88_002791</name>
</gene>
<proteinExistence type="predicted"/>